<dbReference type="InterPro" id="IPR050904">
    <property type="entry name" value="Adhesion/Biosynth-related"/>
</dbReference>
<comment type="caution">
    <text evidence="3">The sequence shown here is derived from an EMBL/GenBank/DDBJ whole genome shotgun (WGS) entry which is preliminary data.</text>
</comment>
<feature type="domain" description="FAS1" evidence="2">
    <location>
        <begin position="189"/>
        <end position="352"/>
    </location>
</feature>
<dbReference type="Gene3D" id="2.30.180.10">
    <property type="entry name" value="FAS1 domain"/>
    <property type="match status" value="3"/>
</dbReference>
<feature type="domain" description="FAS1" evidence="2">
    <location>
        <begin position="356"/>
        <end position="500"/>
    </location>
</feature>
<dbReference type="Pfam" id="PF02469">
    <property type="entry name" value="Fasciclin"/>
    <property type="match status" value="2"/>
</dbReference>
<evidence type="ECO:0000256" key="1">
    <source>
        <dbReference type="SAM" id="SignalP"/>
    </source>
</evidence>
<dbReference type="InterPro" id="IPR036378">
    <property type="entry name" value="FAS1_dom_sf"/>
</dbReference>
<dbReference type="SMART" id="SM00554">
    <property type="entry name" value="FAS1"/>
    <property type="match status" value="3"/>
</dbReference>
<dbReference type="AlphaFoldDB" id="A0AA36G558"/>
<sequence>MTPGRTISPSPPPRGRWLALASALVLLPVVVDANLWAETERMPDLEQWRQLCGFYDVAKAYMQDVYAKVTVFAPTDDVFTYNPDIRALSQREVLSHIVDTQVVEIGQGKKWEKQTLIRSTINSGYVYITQFENNPGNFSYYANAGMLCNHVSNQWGIISGEQYLYKICTPIGHRPYPGTALSLIRDMDKTMFADRQYNNNELTEMREILNRIPDIALVIFGSSAWNGFHTFFLPTDKAFASVIDRNRVDREVILAHVTGVNRVLFTYPWLYDGGIHYYPSIRFSSNIIEDNFKLKLSMRNITDRRTGRWDLYAVSEVYERYANFRRGAVWAKILVPNIPVQNGVVHIIDNVLGIVSQTIDQLVMENVKTRVLMRYMNTIGQIVRNYLSATGGLVTFFAPYDYAFEMIPEQIERRMLRDRIWLEQVLKLHIVPAKELVSDEITNDTIVNTVDNMRQLYFVKGEWPKNNITYYVIGGGIRTAIIQDNVAATNGIIHYIERVLGVPYQSLWEILKNETDCQASFHMLENVQLRYSLDPWQVLTPEQNFTFFIPTNEAWQKVSPYLKGRMNDGHHREALQYVFKRHVIQGQALMYTDLRERTYVMMNDEKVVIRRRGRYFELYWPRGNVVARVIEGGEIAGINGFMHKIDNVLIYEPDLHADAPIDGVPWMTLLCIVCAPFALRLNFARLILTLAFLHSQFPDFFDNILSVNPQF</sequence>
<feature type="domain" description="FAS1" evidence="2">
    <location>
        <begin position="504"/>
        <end position="649"/>
    </location>
</feature>
<dbReference type="PANTHER" id="PTHR10900">
    <property type="entry name" value="PERIOSTIN-RELATED"/>
    <property type="match status" value="1"/>
</dbReference>
<feature type="signal peptide" evidence="1">
    <location>
        <begin position="1"/>
        <end position="33"/>
    </location>
</feature>
<gene>
    <name evidence="3" type="ORF">MSPICULIGERA_LOCUS11632</name>
</gene>
<protein>
    <recommendedName>
        <fullName evidence="2">FAS1 domain-containing protein</fullName>
    </recommendedName>
</protein>
<dbReference type="FunFam" id="2.30.180.10:FF:000060">
    <property type="entry name" value="Protein CBG03800"/>
    <property type="match status" value="1"/>
</dbReference>
<dbReference type="PROSITE" id="PS50213">
    <property type="entry name" value="FAS1"/>
    <property type="match status" value="3"/>
</dbReference>
<evidence type="ECO:0000313" key="3">
    <source>
        <dbReference type="EMBL" id="CAJ0573269.1"/>
    </source>
</evidence>
<dbReference type="FunFam" id="2.30.180.10:FF:000058">
    <property type="entry name" value="Tyrosine-protein kinase"/>
    <property type="match status" value="1"/>
</dbReference>
<keyword evidence="4" id="KW-1185">Reference proteome</keyword>
<dbReference type="GO" id="GO:0005615">
    <property type="term" value="C:extracellular space"/>
    <property type="evidence" value="ECO:0007669"/>
    <property type="project" value="TreeGrafter"/>
</dbReference>
<dbReference type="SUPFAM" id="SSF82153">
    <property type="entry name" value="FAS1 domain"/>
    <property type="match status" value="3"/>
</dbReference>
<feature type="non-terminal residue" evidence="3">
    <location>
        <position position="711"/>
    </location>
</feature>
<dbReference type="GO" id="GO:0007155">
    <property type="term" value="P:cell adhesion"/>
    <property type="evidence" value="ECO:0007669"/>
    <property type="project" value="TreeGrafter"/>
</dbReference>
<accession>A0AA36G558</accession>
<keyword evidence="1" id="KW-0732">Signal</keyword>
<dbReference type="GO" id="GO:0050839">
    <property type="term" value="F:cell adhesion molecule binding"/>
    <property type="evidence" value="ECO:0007669"/>
    <property type="project" value="TreeGrafter"/>
</dbReference>
<name>A0AA36G558_9BILA</name>
<dbReference type="PANTHER" id="PTHR10900:SF124">
    <property type="entry name" value="FI05614P"/>
    <property type="match status" value="1"/>
</dbReference>
<organism evidence="3 4">
    <name type="scientific">Mesorhabditis spiculigera</name>
    <dbReference type="NCBI Taxonomy" id="96644"/>
    <lineage>
        <taxon>Eukaryota</taxon>
        <taxon>Metazoa</taxon>
        <taxon>Ecdysozoa</taxon>
        <taxon>Nematoda</taxon>
        <taxon>Chromadorea</taxon>
        <taxon>Rhabditida</taxon>
        <taxon>Rhabditina</taxon>
        <taxon>Rhabditomorpha</taxon>
        <taxon>Rhabditoidea</taxon>
        <taxon>Rhabditidae</taxon>
        <taxon>Mesorhabditinae</taxon>
        <taxon>Mesorhabditis</taxon>
    </lineage>
</organism>
<proteinExistence type="predicted"/>
<evidence type="ECO:0000259" key="2">
    <source>
        <dbReference type="PROSITE" id="PS50213"/>
    </source>
</evidence>
<dbReference type="GO" id="GO:0031012">
    <property type="term" value="C:extracellular matrix"/>
    <property type="evidence" value="ECO:0007669"/>
    <property type="project" value="TreeGrafter"/>
</dbReference>
<dbReference type="InterPro" id="IPR000782">
    <property type="entry name" value="FAS1_domain"/>
</dbReference>
<dbReference type="Proteomes" id="UP001177023">
    <property type="component" value="Unassembled WGS sequence"/>
</dbReference>
<dbReference type="GO" id="GO:0030198">
    <property type="term" value="P:extracellular matrix organization"/>
    <property type="evidence" value="ECO:0007669"/>
    <property type="project" value="TreeGrafter"/>
</dbReference>
<dbReference type="EMBL" id="CATQJA010002617">
    <property type="protein sequence ID" value="CAJ0573269.1"/>
    <property type="molecule type" value="Genomic_DNA"/>
</dbReference>
<evidence type="ECO:0000313" key="4">
    <source>
        <dbReference type="Proteomes" id="UP001177023"/>
    </source>
</evidence>
<feature type="chain" id="PRO_5041200111" description="FAS1 domain-containing protein" evidence="1">
    <location>
        <begin position="34"/>
        <end position="711"/>
    </location>
</feature>
<reference evidence="3" key="1">
    <citation type="submission" date="2023-06" db="EMBL/GenBank/DDBJ databases">
        <authorList>
            <person name="Delattre M."/>
        </authorList>
    </citation>
    <scope>NUCLEOTIDE SEQUENCE</scope>
    <source>
        <strain evidence="3">AF72</strain>
    </source>
</reference>